<keyword evidence="1" id="KW-1133">Transmembrane helix</keyword>
<feature type="transmembrane region" description="Helical" evidence="1">
    <location>
        <begin position="440"/>
        <end position="465"/>
    </location>
</feature>
<dbReference type="GO" id="GO:0019005">
    <property type="term" value="C:SCF ubiquitin ligase complex"/>
    <property type="evidence" value="ECO:0007669"/>
    <property type="project" value="TreeGrafter"/>
</dbReference>
<proteinExistence type="predicted"/>
<evidence type="ECO:0000313" key="2">
    <source>
        <dbReference type="EMBL" id="KIJ05202.1"/>
    </source>
</evidence>
<reference evidence="3" key="2">
    <citation type="submission" date="2015-01" db="EMBL/GenBank/DDBJ databases">
        <title>Evolutionary Origins and Diversification of the Mycorrhizal Mutualists.</title>
        <authorList>
            <consortium name="DOE Joint Genome Institute"/>
            <consortium name="Mycorrhizal Genomics Consortium"/>
            <person name="Kohler A."/>
            <person name="Kuo A."/>
            <person name="Nagy L.G."/>
            <person name="Floudas D."/>
            <person name="Copeland A."/>
            <person name="Barry K.W."/>
            <person name="Cichocki N."/>
            <person name="Veneault-Fourrey C."/>
            <person name="LaButti K."/>
            <person name="Lindquist E.A."/>
            <person name="Lipzen A."/>
            <person name="Lundell T."/>
            <person name="Morin E."/>
            <person name="Murat C."/>
            <person name="Riley R."/>
            <person name="Ohm R."/>
            <person name="Sun H."/>
            <person name="Tunlid A."/>
            <person name="Henrissat B."/>
            <person name="Grigoriev I.V."/>
            <person name="Hibbett D.S."/>
            <person name="Martin F."/>
        </authorList>
    </citation>
    <scope>NUCLEOTIDE SEQUENCE [LARGE SCALE GENOMIC DNA]</scope>
    <source>
        <strain evidence="3">ATCC 200175</strain>
    </source>
</reference>
<gene>
    <name evidence="2" type="ORF">PAXINDRAFT_103869</name>
</gene>
<evidence type="ECO:0008006" key="4">
    <source>
        <dbReference type="Google" id="ProtNLM"/>
    </source>
</evidence>
<dbReference type="Gene3D" id="3.80.10.10">
    <property type="entry name" value="Ribonuclease Inhibitor"/>
    <property type="match status" value="1"/>
</dbReference>
<dbReference type="Proteomes" id="UP000053647">
    <property type="component" value="Unassembled WGS sequence"/>
</dbReference>
<keyword evidence="3" id="KW-1185">Reference proteome</keyword>
<evidence type="ECO:0000313" key="3">
    <source>
        <dbReference type="Proteomes" id="UP000053647"/>
    </source>
</evidence>
<keyword evidence="1" id="KW-0812">Transmembrane</keyword>
<organism evidence="2 3">
    <name type="scientific">Paxillus involutus ATCC 200175</name>
    <dbReference type="NCBI Taxonomy" id="664439"/>
    <lineage>
        <taxon>Eukaryota</taxon>
        <taxon>Fungi</taxon>
        <taxon>Dikarya</taxon>
        <taxon>Basidiomycota</taxon>
        <taxon>Agaricomycotina</taxon>
        <taxon>Agaricomycetes</taxon>
        <taxon>Agaricomycetidae</taxon>
        <taxon>Boletales</taxon>
        <taxon>Paxilineae</taxon>
        <taxon>Paxillaceae</taxon>
        <taxon>Paxillus</taxon>
    </lineage>
</organism>
<dbReference type="OrthoDB" id="3217549at2759"/>
<dbReference type="GO" id="GO:0031146">
    <property type="term" value="P:SCF-dependent proteasomal ubiquitin-dependent protein catabolic process"/>
    <property type="evidence" value="ECO:0007669"/>
    <property type="project" value="TreeGrafter"/>
</dbReference>
<sequence>MGMKRPTDPLQVLPPELVGEIFHLWLLDSIHPQTKYSYPRLPVLPCLVSKSWRNFVYTSPLLWTHVTIDASQGTVASLDALRKRLERSQGAPLFLDVNVGQQPDRDALGVLFAERSRFRQLTLRVIDLSWWDHISMEGFTELKKFTLHTAPQVPIHVDKLSTIFSSAPSLCSVNWHSTGELGPVGVQGHQLRFLALTVFRIPVTHVLEVLAACPNLLNAAIRFQDAHGYIPTPLRGRILLPELRSLTLNGTRHLTCVLRSVQAPLLSCLGIHWHDTGRETGLEALQSLLAYSPHLEDIALRNFLITEDALISIISTNKHLRRLTVVAALCQTKLITHRTFNVLTREQRGYMLPRLEDLVFQNGLDVPDEDVLRMIKSRMSPPSHVGFRSRASCLKCICLDGCKPMAGTSISSVESICQKSGLKAKGTFVSRNRKKKSTSIVVSIAVRTSYLAVLVGLGAGILWVFKKLLGQR</sequence>
<dbReference type="InterPro" id="IPR032675">
    <property type="entry name" value="LRR_dom_sf"/>
</dbReference>
<name>A0A0C9TAJ5_PAXIN</name>
<protein>
    <recommendedName>
        <fullName evidence="4">F-box domain-containing protein</fullName>
    </recommendedName>
</protein>
<dbReference type="PANTHER" id="PTHR13318:SF190">
    <property type="entry name" value="PARTNER OF PAIRED, ISOFORM B"/>
    <property type="match status" value="1"/>
</dbReference>
<dbReference type="EMBL" id="KN821158">
    <property type="protein sequence ID" value="KIJ05202.1"/>
    <property type="molecule type" value="Genomic_DNA"/>
</dbReference>
<evidence type="ECO:0000256" key="1">
    <source>
        <dbReference type="SAM" id="Phobius"/>
    </source>
</evidence>
<dbReference type="PANTHER" id="PTHR13318">
    <property type="entry name" value="PARTNER OF PAIRED, ISOFORM B-RELATED"/>
    <property type="match status" value="1"/>
</dbReference>
<dbReference type="HOGENOM" id="CLU_049937_0_0_1"/>
<dbReference type="AlphaFoldDB" id="A0A0C9TAJ5"/>
<accession>A0A0C9TAJ5</accession>
<keyword evidence="1" id="KW-0472">Membrane</keyword>
<reference evidence="2 3" key="1">
    <citation type="submission" date="2014-06" db="EMBL/GenBank/DDBJ databases">
        <authorList>
            <consortium name="DOE Joint Genome Institute"/>
            <person name="Kuo A."/>
            <person name="Kohler A."/>
            <person name="Nagy L.G."/>
            <person name="Floudas D."/>
            <person name="Copeland A."/>
            <person name="Barry K.W."/>
            <person name="Cichocki N."/>
            <person name="Veneault-Fourrey C."/>
            <person name="LaButti K."/>
            <person name="Lindquist E.A."/>
            <person name="Lipzen A."/>
            <person name="Lundell T."/>
            <person name="Morin E."/>
            <person name="Murat C."/>
            <person name="Sun H."/>
            <person name="Tunlid A."/>
            <person name="Henrissat B."/>
            <person name="Grigoriev I.V."/>
            <person name="Hibbett D.S."/>
            <person name="Martin F."/>
            <person name="Nordberg H.P."/>
            <person name="Cantor M.N."/>
            <person name="Hua S.X."/>
        </authorList>
    </citation>
    <scope>NUCLEOTIDE SEQUENCE [LARGE SCALE GENOMIC DNA]</scope>
    <source>
        <strain evidence="2 3">ATCC 200175</strain>
    </source>
</reference>
<dbReference type="SUPFAM" id="SSF52047">
    <property type="entry name" value="RNI-like"/>
    <property type="match status" value="1"/>
</dbReference>